<dbReference type="Pfam" id="PF13975">
    <property type="entry name" value="gag-asp_proteas"/>
    <property type="match status" value="1"/>
</dbReference>
<dbReference type="InterPro" id="IPR000953">
    <property type="entry name" value="Chromo/chromo_shadow_dom"/>
</dbReference>
<dbReference type="PANTHER" id="PTHR12917">
    <property type="entry name" value="ASPARTYL PROTEASE DDI-RELATED"/>
    <property type="match status" value="1"/>
</dbReference>
<dbReference type="Gene3D" id="3.90.1150.10">
    <property type="entry name" value="Aspartate Aminotransferase, domain 1"/>
    <property type="match status" value="1"/>
</dbReference>
<reference evidence="3" key="1">
    <citation type="submission" date="2023-05" db="EMBL/GenBank/DDBJ databases">
        <title>Genome and transcriptome analyses reveal genes involved in the formation of fine ridges on petal epidermal cells in Hibiscus trionum.</title>
        <authorList>
            <person name="Koshimizu S."/>
            <person name="Masuda S."/>
            <person name="Ishii T."/>
            <person name="Shirasu K."/>
            <person name="Hoshino A."/>
            <person name="Arita M."/>
        </authorList>
    </citation>
    <scope>NUCLEOTIDE SEQUENCE</scope>
    <source>
        <strain evidence="3">Hamamatsu line</strain>
    </source>
</reference>
<dbReference type="EMBL" id="BSYR01000026">
    <property type="protein sequence ID" value="GMI94553.1"/>
    <property type="molecule type" value="Genomic_DNA"/>
</dbReference>
<protein>
    <recommendedName>
        <fullName evidence="2">Chromo domain-containing protein</fullName>
    </recommendedName>
</protein>
<dbReference type="InterPro" id="IPR056924">
    <property type="entry name" value="SH3_Tf2-1"/>
</dbReference>
<dbReference type="AlphaFoldDB" id="A0A9W7IHX9"/>
<evidence type="ECO:0000313" key="3">
    <source>
        <dbReference type="EMBL" id="GMI94553.1"/>
    </source>
</evidence>
<feature type="region of interest" description="Disordered" evidence="1">
    <location>
        <begin position="75"/>
        <end position="103"/>
    </location>
</feature>
<dbReference type="Pfam" id="PF03732">
    <property type="entry name" value="Retrotrans_gag"/>
    <property type="match status" value="1"/>
</dbReference>
<dbReference type="InterPro" id="IPR015422">
    <property type="entry name" value="PyrdxlP-dep_Trfase_small"/>
</dbReference>
<dbReference type="PANTHER" id="PTHR12917:SF18">
    <property type="entry name" value="DNA DAMAGE-INDUCIBLE PROTEIN 1-LIKE"/>
    <property type="match status" value="1"/>
</dbReference>
<dbReference type="Gene3D" id="3.40.640.10">
    <property type="entry name" value="Type I PLP-dependent aspartate aminotransferase-like (Major domain)"/>
    <property type="match status" value="1"/>
</dbReference>
<dbReference type="InterPro" id="IPR016197">
    <property type="entry name" value="Chromo-like_dom_sf"/>
</dbReference>
<proteinExistence type="predicted"/>
<feature type="domain" description="Chromo" evidence="2">
    <location>
        <begin position="616"/>
        <end position="679"/>
    </location>
</feature>
<dbReference type="CDD" id="cd00303">
    <property type="entry name" value="retropepsin_like"/>
    <property type="match status" value="1"/>
</dbReference>
<evidence type="ECO:0000313" key="4">
    <source>
        <dbReference type="Proteomes" id="UP001165190"/>
    </source>
</evidence>
<dbReference type="InterPro" id="IPR015421">
    <property type="entry name" value="PyrdxlP-dep_Trfase_major"/>
</dbReference>
<dbReference type="InterPro" id="IPR023780">
    <property type="entry name" value="Chromo_domain"/>
</dbReference>
<keyword evidence="4" id="KW-1185">Reference proteome</keyword>
<evidence type="ECO:0000259" key="2">
    <source>
        <dbReference type="PROSITE" id="PS50013"/>
    </source>
</evidence>
<gene>
    <name evidence="3" type="ORF">HRI_003124600</name>
</gene>
<accession>A0A9W7IHX9</accession>
<dbReference type="SUPFAM" id="SSF50630">
    <property type="entry name" value="Acid proteases"/>
    <property type="match status" value="1"/>
</dbReference>
<feature type="region of interest" description="Disordered" evidence="1">
    <location>
        <begin position="219"/>
        <end position="259"/>
    </location>
</feature>
<dbReference type="PROSITE" id="PS50013">
    <property type="entry name" value="CHROMO_2"/>
    <property type="match status" value="1"/>
</dbReference>
<evidence type="ECO:0000256" key="1">
    <source>
        <dbReference type="SAM" id="MobiDB-lite"/>
    </source>
</evidence>
<name>A0A9W7IHX9_HIBTR</name>
<comment type="caution">
    <text evidence="3">The sequence shown here is derived from an EMBL/GenBank/DDBJ whole genome shotgun (WGS) entry which is preliminary data.</text>
</comment>
<dbReference type="InterPro" id="IPR005162">
    <property type="entry name" value="Retrotrans_gag_dom"/>
</dbReference>
<organism evidence="3 4">
    <name type="scientific">Hibiscus trionum</name>
    <name type="common">Flower of an hour</name>
    <dbReference type="NCBI Taxonomy" id="183268"/>
    <lineage>
        <taxon>Eukaryota</taxon>
        <taxon>Viridiplantae</taxon>
        <taxon>Streptophyta</taxon>
        <taxon>Embryophyta</taxon>
        <taxon>Tracheophyta</taxon>
        <taxon>Spermatophyta</taxon>
        <taxon>Magnoliopsida</taxon>
        <taxon>eudicotyledons</taxon>
        <taxon>Gunneridae</taxon>
        <taxon>Pentapetalae</taxon>
        <taxon>rosids</taxon>
        <taxon>malvids</taxon>
        <taxon>Malvales</taxon>
        <taxon>Malvaceae</taxon>
        <taxon>Malvoideae</taxon>
        <taxon>Hibiscus</taxon>
    </lineage>
</organism>
<dbReference type="SUPFAM" id="SSF54160">
    <property type="entry name" value="Chromo domain-like"/>
    <property type="match status" value="1"/>
</dbReference>
<dbReference type="Pfam" id="PF00385">
    <property type="entry name" value="Chromo"/>
    <property type="match status" value="1"/>
</dbReference>
<dbReference type="Gene3D" id="2.40.70.10">
    <property type="entry name" value="Acid Proteases"/>
    <property type="match status" value="1"/>
</dbReference>
<dbReference type="Proteomes" id="UP001165190">
    <property type="component" value="Unassembled WGS sequence"/>
</dbReference>
<sequence>MENGAVNHEMETTSTITIKGILSVLMQNVDENNCKRLISLGMGDPTVYSCFHTFHVAGETVVEALQSDKFNGYSPTVGLPQTRSRNGDNTKRARDRGLEFPNPSDMKETGMLRSWKISYLTLSNIFERHEGMKKELMSSFFPENVDYIARKKLRDLVHIGSIREYVREFAALLLDIRDMSEKDKMFAFLEGLKQWARTEVMRHRPEDITAAMAAAKRLTDYNDNSTKRKSVGPGGSNNSVGNGNKAPRNDRPASWGPGRRVFSREQSQNRGNGGPGQGNGQGRFPLGCFLCKGPHKVAECPQRGAINALEVSPVGGTPQASGTENSAAEPSQVGSICFLTALQSQLSSLKKEPEKGLMYVNVIINWKASWALVDTGATDTFISPTEARRCGLVVAKGVGQMKAVNSVASSICGNSKEVRIKLGPLEGNVNFTVTPMDDFDVVLGLDFMTSAQAIPVPAAGCLMLLGDCPCVAPVTVVPRGGKKMLSAIQFKKGIKKGKPSFLVLPVCKEDSPVRALPRGIQRVLEDYKDVMPDKLPQEQLRFLWNRDRRLVRKYEGPLPIVAKVGNSSYRIKPPTWMKVHPVFYVSNLKPFHADPSDASRGLSDKEPICVKPPSQRRVEEILADKFVTVSKKKPVWEYLVKWEGLGPEESSWERDHDLKAFQQKIEEFLATQSTRTSTS</sequence>
<dbReference type="Gene3D" id="2.40.50.40">
    <property type="match status" value="1"/>
</dbReference>
<dbReference type="Pfam" id="PF24626">
    <property type="entry name" value="SH3_Tf2-1"/>
    <property type="match status" value="1"/>
</dbReference>
<dbReference type="OrthoDB" id="1718394at2759"/>
<dbReference type="SMART" id="SM00298">
    <property type="entry name" value="CHROMO"/>
    <property type="match status" value="1"/>
</dbReference>
<dbReference type="InterPro" id="IPR021109">
    <property type="entry name" value="Peptidase_aspartic_dom_sf"/>
</dbReference>
<feature type="compositionally biased region" description="Basic and acidic residues" evidence="1">
    <location>
        <begin position="85"/>
        <end position="98"/>
    </location>
</feature>